<evidence type="ECO:0000256" key="7">
    <source>
        <dbReference type="ARBA" id="ARBA00022619"/>
    </source>
</evidence>
<dbReference type="RefSeq" id="WP_184200659.1">
    <property type="nucleotide sequence ID" value="NZ_JACHGW010000004.1"/>
</dbReference>
<evidence type="ECO:0000256" key="9">
    <source>
        <dbReference type="ARBA" id="ARBA00022737"/>
    </source>
</evidence>
<dbReference type="NCBIfam" id="NF006767">
    <property type="entry name" value="PRK09289.1"/>
    <property type="match status" value="1"/>
</dbReference>
<dbReference type="CDD" id="cd00402">
    <property type="entry name" value="Riboflavin_synthase_like"/>
    <property type="match status" value="1"/>
</dbReference>
<evidence type="ECO:0000256" key="2">
    <source>
        <dbReference type="ARBA" id="ARBA00002803"/>
    </source>
</evidence>
<dbReference type="InterPro" id="IPR017938">
    <property type="entry name" value="Riboflavin_synthase-like_b-brl"/>
</dbReference>
<keyword evidence="7" id="KW-0686">Riboflavin biosynthesis</keyword>
<organism evidence="13 14">
    <name type="scientific">Armatimonas rosea</name>
    <dbReference type="NCBI Taxonomy" id="685828"/>
    <lineage>
        <taxon>Bacteria</taxon>
        <taxon>Bacillati</taxon>
        <taxon>Armatimonadota</taxon>
        <taxon>Armatimonadia</taxon>
        <taxon>Armatimonadales</taxon>
        <taxon>Armatimonadaceae</taxon>
        <taxon>Armatimonas</taxon>
    </lineage>
</organism>
<dbReference type="PIRSF" id="PIRSF000498">
    <property type="entry name" value="Riboflavin_syn_A"/>
    <property type="match status" value="1"/>
</dbReference>
<feature type="domain" description="Lumazine-binding" evidence="12">
    <location>
        <begin position="97"/>
        <end position="193"/>
    </location>
</feature>
<evidence type="ECO:0000256" key="10">
    <source>
        <dbReference type="NCBIfam" id="TIGR00187"/>
    </source>
</evidence>
<dbReference type="GO" id="GO:0009231">
    <property type="term" value="P:riboflavin biosynthetic process"/>
    <property type="evidence" value="ECO:0007669"/>
    <property type="project" value="UniProtKB-KW"/>
</dbReference>
<evidence type="ECO:0000256" key="3">
    <source>
        <dbReference type="ARBA" id="ARBA00004887"/>
    </source>
</evidence>
<dbReference type="EC" id="2.5.1.9" evidence="5 10"/>
<comment type="caution">
    <text evidence="13">The sequence shown here is derived from an EMBL/GenBank/DDBJ whole genome shotgun (WGS) entry which is preliminary data.</text>
</comment>
<reference evidence="13 14" key="1">
    <citation type="submission" date="2020-08" db="EMBL/GenBank/DDBJ databases">
        <title>Genomic Encyclopedia of Type Strains, Phase IV (KMG-IV): sequencing the most valuable type-strain genomes for metagenomic binning, comparative biology and taxonomic classification.</title>
        <authorList>
            <person name="Goeker M."/>
        </authorList>
    </citation>
    <scope>NUCLEOTIDE SEQUENCE [LARGE SCALE GENOMIC DNA]</scope>
    <source>
        <strain evidence="13 14">DSM 23562</strain>
    </source>
</reference>
<evidence type="ECO:0000256" key="6">
    <source>
        <dbReference type="ARBA" id="ARBA00013950"/>
    </source>
</evidence>
<feature type="repeat" description="Lumazine-binding" evidence="11">
    <location>
        <begin position="97"/>
        <end position="193"/>
    </location>
</feature>
<comment type="pathway">
    <text evidence="3">Cofactor biosynthesis; riboflavin biosynthesis; riboflavin from 2-hydroxy-3-oxobutyl phosphate and 5-amino-6-(D-ribitylamino)uracil: step 2/2.</text>
</comment>
<dbReference type="Pfam" id="PF00677">
    <property type="entry name" value="Lum_binding"/>
    <property type="match status" value="2"/>
</dbReference>
<name>A0A7W9SUD7_ARMRO</name>
<evidence type="ECO:0000313" key="13">
    <source>
        <dbReference type="EMBL" id="MBB6052154.1"/>
    </source>
</evidence>
<evidence type="ECO:0000256" key="11">
    <source>
        <dbReference type="PROSITE-ProRule" id="PRU00524"/>
    </source>
</evidence>
<keyword evidence="14" id="KW-1185">Reference proteome</keyword>
<gene>
    <name evidence="13" type="ORF">HNQ39_003975</name>
</gene>
<dbReference type="FunFam" id="2.40.30.20:FF:000004">
    <property type="entry name" value="Riboflavin synthase, alpha subunit"/>
    <property type="match status" value="1"/>
</dbReference>
<protein>
    <recommendedName>
        <fullName evidence="6 10">Riboflavin synthase</fullName>
        <ecNumber evidence="5 10">2.5.1.9</ecNumber>
    </recommendedName>
</protein>
<dbReference type="InterPro" id="IPR023366">
    <property type="entry name" value="ATP_synth_asu-like_sf"/>
</dbReference>
<comment type="subunit">
    <text evidence="4">Homotrimer.</text>
</comment>
<accession>A0A7W9SUD7</accession>
<comment type="function">
    <text evidence="2">Catalyzes the dismutation of two molecules of 6,7-dimethyl-8-ribityllumazine, resulting in the formation of riboflavin and 5-amino-6-(D-ribitylamino)uracil.</text>
</comment>
<dbReference type="NCBIfam" id="NF009566">
    <property type="entry name" value="PRK13020.1"/>
    <property type="match status" value="1"/>
</dbReference>
<evidence type="ECO:0000256" key="5">
    <source>
        <dbReference type="ARBA" id="ARBA00012827"/>
    </source>
</evidence>
<dbReference type="AlphaFoldDB" id="A0A7W9SUD7"/>
<dbReference type="Gene3D" id="2.40.30.20">
    <property type="match status" value="2"/>
</dbReference>
<evidence type="ECO:0000256" key="1">
    <source>
        <dbReference type="ARBA" id="ARBA00000968"/>
    </source>
</evidence>
<feature type="repeat" description="Lumazine-binding" evidence="11">
    <location>
        <begin position="1"/>
        <end position="96"/>
    </location>
</feature>
<sequence length="227" mass="24384">MFTGIVEAVGKVVALDSGRDSVRLTAAAGRVAEDVAIGDSVAINGVCLTVVEIAAPQLTFEAVYETLRRTTLGSLRVGDPVNLERALKADGRFGGHIVQGHIDGTGRIASIRPVGDSWFVYIEASRELLRYVVTKGSICVDGISLTVMDADDKAFSLSIIPHTWDNTTLKDRRAGDQVNLETDIVGKYVEKLMGGWAPGGGRGVTMDLLARSGYIEPQPEPEASRRW</sequence>
<dbReference type="FunFam" id="2.40.30.20:FF:000003">
    <property type="entry name" value="Riboflavin synthase, alpha subunit"/>
    <property type="match status" value="1"/>
</dbReference>
<keyword evidence="9" id="KW-0677">Repeat</keyword>
<evidence type="ECO:0000313" key="14">
    <source>
        <dbReference type="Proteomes" id="UP000520814"/>
    </source>
</evidence>
<dbReference type="EMBL" id="JACHGW010000004">
    <property type="protein sequence ID" value="MBB6052154.1"/>
    <property type="molecule type" value="Genomic_DNA"/>
</dbReference>
<dbReference type="PANTHER" id="PTHR21098:SF0">
    <property type="entry name" value="RIBOFLAVIN SYNTHASE"/>
    <property type="match status" value="1"/>
</dbReference>
<proteinExistence type="predicted"/>
<dbReference type="InterPro" id="IPR026017">
    <property type="entry name" value="Lumazine-bd_dom"/>
</dbReference>
<dbReference type="PANTHER" id="PTHR21098">
    <property type="entry name" value="RIBOFLAVIN SYNTHASE ALPHA CHAIN"/>
    <property type="match status" value="1"/>
</dbReference>
<comment type="catalytic activity">
    <reaction evidence="1">
        <text>2 6,7-dimethyl-8-(1-D-ribityl)lumazine + H(+) = 5-amino-6-(D-ribitylamino)uracil + riboflavin</text>
        <dbReference type="Rhea" id="RHEA:20772"/>
        <dbReference type="ChEBI" id="CHEBI:15378"/>
        <dbReference type="ChEBI" id="CHEBI:15934"/>
        <dbReference type="ChEBI" id="CHEBI:57986"/>
        <dbReference type="ChEBI" id="CHEBI:58201"/>
        <dbReference type="EC" id="2.5.1.9"/>
    </reaction>
</comment>
<keyword evidence="8 13" id="KW-0808">Transferase</keyword>
<evidence type="ECO:0000256" key="4">
    <source>
        <dbReference type="ARBA" id="ARBA00011233"/>
    </source>
</evidence>
<evidence type="ECO:0000256" key="8">
    <source>
        <dbReference type="ARBA" id="ARBA00022679"/>
    </source>
</evidence>
<dbReference type="Proteomes" id="UP000520814">
    <property type="component" value="Unassembled WGS sequence"/>
</dbReference>
<dbReference type="PROSITE" id="PS51177">
    <property type="entry name" value="LUMAZINE_BIND"/>
    <property type="match status" value="2"/>
</dbReference>
<evidence type="ECO:0000259" key="12">
    <source>
        <dbReference type="PROSITE" id="PS51177"/>
    </source>
</evidence>
<dbReference type="NCBIfam" id="TIGR00187">
    <property type="entry name" value="ribE"/>
    <property type="match status" value="1"/>
</dbReference>
<feature type="domain" description="Lumazine-binding" evidence="12">
    <location>
        <begin position="1"/>
        <end position="96"/>
    </location>
</feature>
<dbReference type="InterPro" id="IPR001783">
    <property type="entry name" value="Lumazine-bd"/>
</dbReference>
<dbReference type="SUPFAM" id="SSF63380">
    <property type="entry name" value="Riboflavin synthase domain-like"/>
    <property type="match status" value="2"/>
</dbReference>
<dbReference type="GO" id="GO:0004746">
    <property type="term" value="F:riboflavin synthase activity"/>
    <property type="evidence" value="ECO:0007669"/>
    <property type="project" value="UniProtKB-UniRule"/>
</dbReference>